<dbReference type="PANTHER" id="PTHR39322:SF1">
    <property type="entry name" value="ISOVALERYL-HOMOSERINE LACTONE SYNTHASE"/>
    <property type="match status" value="1"/>
</dbReference>
<sequence length="225" mass="24632">MENVTFTMANLHRHGAAFYDFLRLRKSFFVDNLGWDIPHDDDVEMDQYDNPRAHYSVVLHEGRVVGGARAMSTTTRWGAHGYMLGDAAEGKLGSIPPSVMNGPVHSPAIWECTRLVISDRLSTQAERSECLSLIVGGLVEIAAAEGATELISLSPVTLMRALRQLGFAAERRGDSYFNDGDGRHYAVLSMPARPARPLRPRTVPTHVPAATHMPQPQAVHAPPVA</sequence>
<comment type="catalytic activity">
    <reaction evidence="6">
        <text>a fatty acyl-[ACP] + S-adenosyl-L-methionine = an N-acyl-L-homoserine lactone + S-methyl-5'-thioadenosine + holo-[ACP] + H(+)</text>
        <dbReference type="Rhea" id="RHEA:10096"/>
        <dbReference type="Rhea" id="RHEA-COMP:9685"/>
        <dbReference type="Rhea" id="RHEA-COMP:14125"/>
        <dbReference type="ChEBI" id="CHEBI:15378"/>
        <dbReference type="ChEBI" id="CHEBI:17509"/>
        <dbReference type="ChEBI" id="CHEBI:55474"/>
        <dbReference type="ChEBI" id="CHEBI:59789"/>
        <dbReference type="ChEBI" id="CHEBI:64479"/>
        <dbReference type="ChEBI" id="CHEBI:138651"/>
        <dbReference type="EC" id="2.3.1.184"/>
    </reaction>
</comment>
<dbReference type="RefSeq" id="WP_139080758.1">
    <property type="nucleotide sequence ID" value="NZ_VDFV01000004.1"/>
</dbReference>
<evidence type="ECO:0000256" key="2">
    <source>
        <dbReference type="ARBA" id="ARBA00022679"/>
    </source>
</evidence>
<organism evidence="8 9">
    <name type="scientific">Rubellimicrobium roseum</name>
    <dbReference type="NCBI Taxonomy" id="687525"/>
    <lineage>
        <taxon>Bacteria</taxon>
        <taxon>Pseudomonadati</taxon>
        <taxon>Pseudomonadota</taxon>
        <taxon>Alphaproteobacteria</taxon>
        <taxon>Rhodobacterales</taxon>
        <taxon>Roseobacteraceae</taxon>
        <taxon>Rubellimicrobium</taxon>
    </lineage>
</organism>
<gene>
    <name evidence="8" type="ORF">FHG71_06225</name>
</gene>
<comment type="similarity">
    <text evidence="5 6">Belongs to the autoinducer synthase family.</text>
</comment>
<dbReference type="InterPro" id="IPR016181">
    <property type="entry name" value="Acyl_CoA_acyltransferase"/>
</dbReference>
<evidence type="ECO:0000256" key="5">
    <source>
        <dbReference type="PROSITE-ProRule" id="PRU00533"/>
    </source>
</evidence>
<evidence type="ECO:0000256" key="6">
    <source>
        <dbReference type="RuleBase" id="RU361135"/>
    </source>
</evidence>
<feature type="region of interest" description="Disordered" evidence="7">
    <location>
        <begin position="205"/>
        <end position="225"/>
    </location>
</feature>
<keyword evidence="3 6" id="KW-0949">S-adenosyl-L-methionine</keyword>
<keyword evidence="2 6" id="KW-0808">Transferase</keyword>
<dbReference type="GO" id="GO:0009372">
    <property type="term" value="P:quorum sensing"/>
    <property type="evidence" value="ECO:0007669"/>
    <property type="project" value="UniProtKB-UniRule"/>
</dbReference>
<dbReference type="SUPFAM" id="SSF55729">
    <property type="entry name" value="Acyl-CoA N-acyltransferases (Nat)"/>
    <property type="match status" value="1"/>
</dbReference>
<dbReference type="PANTHER" id="PTHR39322">
    <property type="entry name" value="ACYL-HOMOSERINE-LACTONE SYNTHASE"/>
    <property type="match status" value="1"/>
</dbReference>
<accession>A0A5C4NHT6</accession>
<keyword evidence="9" id="KW-1185">Reference proteome</keyword>
<proteinExistence type="inferred from homology"/>
<reference evidence="8 9" key="1">
    <citation type="submission" date="2019-06" db="EMBL/GenBank/DDBJ databases">
        <authorList>
            <person name="Jiang L."/>
        </authorList>
    </citation>
    <scope>NUCLEOTIDE SEQUENCE [LARGE SCALE GENOMIC DNA]</scope>
    <source>
        <strain evidence="8 9">YIM 48858</strain>
    </source>
</reference>
<keyword evidence="1 5" id="KW-0673">Quorum sensing</keyword>
<evidence type="ECO:0000313" key="8">
    <source>
        <dbReference type="EMBL" id="TNC73435.1"/>
    </source>
</evidence>
<protein>
    <recommendedName>
        <fullName evidence="6">Acyl-homoserine-lactone synthase</fullName>
        <ecNumber evidence="6">2.3.1.184</ecNumber>
    </recommendedName>
    <alternativeName>
        <fullName evidence="6">Autoinducer synthesis protein</fullName>
    </alternativeName>
</protein>
<keyword evidence="4 5" id="KW-0071">Autoinducer synthesis</keyword>
<evidence type="ECO:0000256" key="1">
    <source>
        <dbReference type="ARBA" id="ARBA00022654"/>
    </source>
</evidence>
<dbReference type="GO" id="GO:0061579">
    <property type="term" value="F:N-acyl homoserine lactone synthase activity"/>
    <property type="evidence" value="ECO:0007669"/>
    <property type="project" value="UniProtKB-UniRule"/>
</dbReference>
<dbReference type="Proteomes" id="UP000305709">
    <property type="component" value="Unassembled WGS sequence"/>
</dbReference>
<evidence type="ECO:0000256" key="3">
    <source>
        <dbReference type="ARBA" id="ARBA00022691"/>
    </source>
</evidence>
<dbReference type="GO" id="GO:0007165">
    <property type="term" value="P:signal transduction"/>
    <property type="evidence" value="ECO:0007669"/>
    <property type="project" value="TreeGrafter"/>
</dbReference>
<evidence type="ECO:0000256" key="4">
    <source>
        <dbReference type="ARBA" id="ARBA00022929"/>
    </source>
</evidence>
<dbReference type="PRINTS" id="PR01549">
    <property type="entry name" value="AUTOINDCRSYN"/>
</dbReference>
<dbReference type="InterPro" id="IPR001690">
    <property type="entry name" value="Autoind_synthase"/>
</dbReference>
<dbReference type="PROSITE" id="PS51187">
    <property type="entry name" value="AUTOINDUCER_SYNTH_2"/>
    <property type="match status" value="1"/>
</dbReference>
<dbReference type="AlphaFoldDB" id="A0A5C4NHT6"/>
<name>A0A5C4NHT6_9RHOB</name>
<dbReference type="EC" id="2.3.1.184" evidence="6"/>
<feature type="compositionally biased region" description="Low complexity" evidence="7">
    <location>
        <begin position="214"/>
        <end position="225"/>
    </location>
</feature>
<evidence type="ECO:0000256" key="7">
    <source>
        <dbReference type="SAM" id="MobiDB-lite"/>
    </source>
</evidence>
<comment type="caution">
    <text evidence="8">The sequence shown here is derived from an EMBL/GenBank/DDBJ whole genome shotgun (WGS) entry which is preliminary data.</text>
</comment>
<dbReference type="OrthoDB" id="6169313at2"/>
<dbReference type="Pfam" id="PF00765">
    <property type="entry name" value="Autoind_synth"/>
    <property type="match status" value="1"/>
</dbReference>
<dbReference type="EMBL" id="VDFV01000004">
    <property type="protein sequence ID" value="TNC73435.1"/>
    <property type="molecule type" value="Genomic_DNA"/>
</dbReference>
<dbReference type="Gene3D" id="3.40.630.30">
    <property type="match status" value="1"/>
</dbReference>
<evidence type="ECO:0000313" key="9">
    <source>
        <dbReference type="Proteomes" id="UP000305709"/>
    </source>
</evidence>